<proteinExistence type="predicted"/>
<feature type="domain" description="Aminopeptidase N-like N-terminal" evidence="5">
    <location>
        <begin position="120"/>
        <end position="301"/>
    </location>
</feature>
<dbReference type="Gene3D" id="1.25.50.10">
    <property type="entry name" value="Peptidase M1, alanyl aminopeptidase, C-terminal domain"/>
    <property type="match status" value="1"/>
</dbReference>
<reference evidence="6 7" key="1">
    <citation type="submission" date="2018-09" db="EMBL/GenBank/DDBJ databases">
        <title>Genomic investigation of the strawberry pathogen Phytophthora fragariae indicates pathogenicity is determined by transcriptional variation in three key races.</title>
        <authorList>
            <person name="Adams T.M."/>
            <person name="Armitage A.D."/>
            <person name="Sobczyk M.K."/>
            <person name="Bates H.J."/>
            <person name="Dunwell J.M."/>
            <person name="Nellist C.F."/>
            <person name="Harrison R.J."/>
        </authorList>
    </citation>
    <scope>NUCLEOTIDE SEQUENCE [LARGE SCALE GENOMIC DNA]</scope>
    <source>
        <strain evidence="6 7">NOV-77</strain>
    </source>
</reference>
<keyword evidence="1" id="KW-0378">Hydrolase</keyword>
<dbReference type="InterPro" id="IPR042097">
    <property type="entry name" value="Aminopeptidase_N-like_N_sf"/>
</dbReference>
<dbReference type="SUPFAM" id="SSF55486">
    <property type="entry name" value="Metalloproteases ('zincins'), catalytic domain"/>
    <property type="match status" value="1"/>
</dbReference>
<evidence type="ECO:0000259" key="5">
    <source>
        <dbReference type="Pfam" id="PF17900"/>
    </source>
</evidence>
<dbReference type="InterPro" id="IPR024601">
    <property type="entry name" value="Peptidase_M1_pepN_C"/>
</dbReference>
<dbReference type="Proteomes" id="UP000486351">
    <property type="component" value="Unassembled WGS sequence"/>
</dbReference>
<dbReference type="InterPro" id="IPR014782">
    <property type="entry name" value="Peptidase_M1_dom"/>
</dbReference>
<comment type="caution">
    <text evidence="6">The sequence shown here is derived from an EMBL/GenBank/DDBJ whole genome shotgun (WGS) entry which is preliminary data.</text>
</comment>
<dbReference type="AlphaFoldDB" id="A0A6G0SAH7"/>
<dbReference type="Pfam" id="PF01433">
    <property type="entry name" value="Peptidase_M1"/>
    <property type="match status" value="1"/>
</dbReference>
<evidence type="ECO:0000256" key="1">
    <source>
        <dbReference type="ARBA" id="ARBA00022438"/>
    </source>
</evidence>
<evidence type="ECO:0000259" key="2">
    <source>
        <dbReference type="Pfam" id="PF01433"/>
    </source>
</evidence>
<protein>
    <recommendedName>
        <fullName evidence="8">Aminopeptidase</fullName>
    </recommendedName>
</protein>
<dbReference type="Pfam" id="PF17432">
    <property type="entry name" value="DUF3458_C"/>
    <property type="match status" value="1"/>
</dbReference>
<dbReference type="PANTHER" id="PTHR46322">
    <property type="entry name" value="PUROMYCIN-SENSITIVE AMINOPEPTIDASE"/>
    <property type="match status" value="1"/>
</dbReference>
<evidence type="ECO:0000313" key="7">
    <source>
        <dbReference type="Proteomes" id="UP000486351"/>
    </source>
</evidence>
<dbReference type="GO" id="GO:0008270">
    <property type="term" value="F:zinc ion binding"/>
    <property type="evidence" value="ECO:0007669"/>
    <property type="project" value="InterPro"/>
</dbReference>
<dbReference type="GO" id="GO:0004177">
    <property type="term" value="F:aminopeptidase activity"/>
    <property type="evidence" value="ECO:0007669"/>
    <property type="project" value="UniProtKB-KW"/>
</dbReference>
<evidence type="ECO:0008006" key="8">
    <source>
        <dbReference type="Google" id="ProtNLM"/>
    </source>
</evidence>
<dbReference type="InterPro" id="IPR045357">
    <property type="entry name" value="Aminopeptidase_N-like_N"/>
</dbReference>
<evidence type="ECO:0000259" key="4">
    <source>
        <dbReference type="Pfam" id="PF17432"/>
    </source>
</evidence>
<keyword evidence="1" id="KW-0645">Protease</keyword>
<dbReference type="InterPro" id="IPR027268">
    <property type="entry name" value="Peptidase_M4/M1_CTD_sf"/>
</dbReference>
<dbReference type="GO" id="GO:0008237">
    <property type="term" value="F:metallopeptidase activity"/>
    <property type="evidence" value="ECO:0007669"/>
    <property type="project" value="InterPro"/>
</dbReference>
<dbReference type="Gene3D" id="2.60.40.1730">
    <property type="entry name" value="tricorn interacting facor f3 domain"/>
    <property type="match status" value="1"/>
</dbReference>
<evidence type="ECO:0000259" key="3">
    <source>
        <dbReference type="Pfam" id="PF11940"/>
    </source>
</evidence>
<accession>A0A6G0SAH7</accession>
<dbReference type="PANTHER" id="PTHR46322:SF1">
    <property type="entry name" value="PUROMYCIN-SENSITIVE AMINOPEPTIDASE"/>
    <property type="match status" value="1"/>
</dbReference>
<dbReference type="InterPro" id="IPR012779">
    <property type="entry name" value="Peptidase_M1_pepN"/>
</dbReference>
<dbReference type="Gene3D" id="2.60.40.1840">
    <property type="match status" value="1"/>
</dbReference>
<dbReference type="Pfam" id="PF11940">
    <property type="entry name" value="DUF3458"/>
    <property type="match status" value="1"/>
</dbReference>
<dbReference type="Pfam" id="PF17900">
    <property type="entry name" value="Peptidase_M1_N"/>
    <property type="match status" value="1"/>
</dbReference>
<dbReference type="Gene3D" id="1.10.390.10">
    <property type="entry name" value="Neutral Protease Domain 2"/>
    <property type="match status" value="1"/>
</dbReference>
<sequence>MTMTMAMFARSSRSSARALLRCQAPSVRRLAGNTRCLSALTSGLNSGSSSSSTTSQPWRVIDSQTRIRGALSFSSQAGTETAGDADASAEETALTSKQLEEARKRYRFTRQDFQPLQTKPLHFDMVFDMTESKVKVTLQTTIKHDGAQPLSELKLNAKELQVLSVEQLDKFTPLGGGNDFVAHVQSFGEPRALQYEVDTEDHFLVIKLDKPVQSGEEFVIRTVSVATPTENILEGLYFDYTPEGAPKTIITQCQQHGFQRIVPCIDTMDAKAYYTTTIVAGTRYTNIITNGDLAPRYHTDTGVPIFHPASEVLEKEDPSRHVLKYYNHKVNMAPYLFFLGVGTYETFRRTLEFPDGDTTLLEILAFPGYFEPADAKAAVKMLHDSVLWVMVSLGPEACEHHDERKRMYELLEEREALKAKEGELCLGPNEEYVKTPLSASDAARLAAVRAELKELLKVWKKTGYKYTGAVYREIAMENSYYGGMENVGNTTIVSSCLCPSCRMDDKSYEYMEHVKVHEYYHNINGSQVTGQSPFEIWLNEAVTVHMERKRGATIFGEDYSRLSEVLYMFTPAIGPLAQDKSATSLSVEPQGFNQTQELISVVTYSKAPEFVRMVELLLGESAFHKALDKYHTRYAYGNATSMEWIKCMEECSGLNLQTLAKTWLNRPGHPEVTYSTEYNAASKEYVVEISQTGFEDKPAGNNGPWEIPIDWSLVKDGKSLKTGVFLVKTKDAKLVIPDVAEEPDYLSFARGWSFFGKSKQTNPSIARLTKQALSDPDAVNKYQAYRAVADTEKAKVIDGLLKGDKQVEISSEFVELHSSILFSDELTPSARALTLGEAKTIPNYDELSHHYVAINSATTALLQAVWAKYSKQIESAYTKLCQESRSGPHSEQFQQRALKRHLLLLIEAGGKPPVLSSTPQVAPTAAPAVLALDLLRNSTFASEKATGFRMVLEDEHFSDRAKVHEEVLKEWSKTPDMLTKYIGIVSSLDSKDVGKQILNLLANPSFNPAQSSHGRAVTRSLSQIRDFSLATDEGLDVMVEAFAKIGKVNQMSAYPLLQCFDHLDRFDEATKDKMFATLQRMQDSIDKKKEESLYNQLSIILEKKQ</sequence>
<name>A0A6G0SAH7_9STRA</name>
<feature type="domain" description="Peptidase M1 membrane alanine aminopeptidase" evidence="2">
    <location>
        <begin position="460"/>
        <end position="663"/>
    </location>
</feature>
<dbReference type="EMBL" id="QXFY01000195">
    <property type="protein sequence ID" value="KAE9352709.1"/>
    <property type="molecule type" value="Genomic_DNA"/>
</dbReference>
<dbReference type="InterPro" id="IPR037144">
    <property type="entry name" value="Peptidase_M1_pepN_C_sf"/>
</dbReference>
<feature type="domain" description="Peptidase M1 alanyl aminopeptidase Ig-like fold" evidence="3">
    <location>
        <begin position="668"/>
        <end position="758"/>
    </location>
</feature>
<organism evidence="6 7">
    <name type="scientific">Phytophthora fragariae</name>
    <dbReference type="NCBI Taxonomy" id="53985"/>
    <lineage>
        <taxon>Eukaryota</taxon>
        <taxon>Sar</taxon>
        <taxon>Stramenopiles</taxon>
        <taxon>Oomycota</taxon>
        <taxon>Peronosporomycetes</taxon>
        <taxon>Peronosporales</taxon>
        <taxon>Peronosporaceae</taxon>
        <taxon>Phytophthora</taxon>
    </lineage>
</organism>
<dbReference type="InterPro" id="IPR035414">
    <property type="entry name" value="Peptidase_M1_pepN_Ig-like"/>
</dbReference>
<keyword evidence="1" id="KW-0031">Aminopeptidase</keyword>
<dbReference type="InterPro" id="IPR038438">
    <property type="entry name" value="PepN_Ig-like_sf"/>
</dbReference>
<feature type="domain" description="Peptidase M1 alanyl aminopeptidase C-terminal" evidence="4">
    <location>
        <begin position="768"/>
        <end position="1083"/>
    </location>
</feature>
<gene>
    <name evidence="6" type="ORF">PF008_g5329</name>
</gene>
<dbReference type="SUPFAM" id="SSF63737">
    <property type="entry name" value="Leukotriene A4 hydrolase N-terminal domain"/>
    <property type="match status" value="1"/>
</dbReference>
<evidence type="ECO:0000313" key="6">
    <source>
        <dbReference type="EMBL" id="KAE9352709.1"/>
    </source>
</evidence>